<keyword evidence="4" id="KW-1185">Reference proteome</keyword>
<dbReference type="Gene3D" id="2.60.40.420">
    <property type="entry name" value="Cupredoxins - blue copper proteins"/>
    <property type="match status" value="3"/>
</dbReference>
<evidence type="ECO:0000313" key="3">
    <source>
        <dbReference type="EMBL" id="KAI7841496.1"/>
    </source>
</evidence>
<sequence>MLHCLCVAQHPTIQFSAGTKLGALQGAAQLAPKPGSSRSLRITMTAARFKGPGAAGTMIDFITPVYRNDDAAGAAAHNIFGPTLRLKGGQTALITLVNNLTKPVEPAGLAVPLNGFAHAADTNLHNHGLHTSPGVASQAEAGIYKGHDNIFYTLEGKAKAASPTKSQRFTISVPRDHMPGMAWYHPHKHGSTTIQVPTSNGLIIVEDDPAFLPDASGCTEIRTLLASAPETILHFALLPLKAPTRSTRVPPGGGGANGAFNRPANYQIDDPNLQIASSMSLPANPLMPAGGQPAGTYSNTDFVLVNGGWQPVIAMQAGRYQRWRLAWATIKRFASLAIVDPSSGKPAPCELLLLATDGVYLMQIPRKVDHAFLSPGNRAELLVKCSGAAGKKYVLRAQAPQVSPLKCDLGSTPNAFVQDTLATIVLQTGTAQASPKLKACQPARAGYAQDLRDPALAAAGAIAKLVRQPVTFTMQGQPYGCLVNGQSLSFPDPAPIDLPLGKVVEWSVNHVAVHPLHTHTNPFQLQELLPANLLPGCQYSSWFEAGDYYDVLNLPMMSQGATARIRLQPGEFPGYAVMHCHTLAHEDVGCIKVMKFSCGPDPQPLACPTFKWPVPPSVKFK</sequence>
<dbReference type="SUPFAM" id="SSF49503">
    <property type="entry name" value="Cupredoxins"/>
    <property type="match status" value="3"/>
</dbReference>
<reference evidence="3" key="1">
    <citation type="submission" date="2020-11" db="EMBL/GenBank/DDBJ databases">
        <title>Chlorella ohadii genome sequencing and assembly.</title>
        <authorList>
            <person name="Murik O."/>
            <person name="Treves H."/>
            <person name="Kedem I."/>
            <person name="Shotland Y."/>
            <person name="Kaplan A."/>
        </authorList>
    </citation>
    <scope>NUCLEOTIDE SEQUENCE</scope>
    <source>
        <strain evidence="3">1</strain>
    </source>
</reference>
<dbReference type="GO" id="GO:0016491">
    <property type="term" value="F:oxidoreductase activity"/>
    <property type="evidence" value="ECO:0007669"/>
    <property type="project" value="InterPro"/>
</dbReference>
<comment type="caution">
    <text evidence="3">The sequence shown here is derived from an EMBL/GenBank/DDBJ whole genome shotgun (WGS) entry which is preliminary data.</text>
</comment>
<gene>
    <name evidence="3" type="ORF">COHA_004889</name>
</gene>
<comment type="similarity">
    <text evidence="1">Belongs to the multicopper oxidase family.</text>
</comment>
<accession>A0AAD5DQZ5</accession>
<dbReference type="PANTHER" id="PTHR48267">
    <property type="entry name" value="CUPREDOXIN SUPERFAMILY PROTEIN"/>
    <property type="match status" value="1"/>
</dbReference>
<dbReference type="Pfam" id="PF07731">
    <property type="entry name" value="Cu-oxidase_2"/>
    <property type="match status" value="1"/>
</dbReference>
<dbReference type="PANTHER" id="PTHR48267:SF1">
    <property type="entry name" value="BILIRUBIN OXIDASE"/>
    <property type="match status" value="1"/>
</dbReference>
<name>A0AAD5DQZ5_9CHLO</name>
<proteinExistence type="inferred from homology"/>
<dbReference type="InterPro" id="IPR011706">
    <property type="entry name" value="Cu-oxidase_C"/>
</dbReference>
<evidence type="ECO:0000313" key="4">
    <source>
        <dbReference type="Proteomes" id="UP001205105"/>
    </source>
</evidence>
<protein>
    <recommendedName>
        <fullName evidence="2">Plastocyanin-like domain-containing protein</fullName>
    </recommendedName>
</protein>
<dbReference type="GO" id="GO:0005507">
    <property type="term" value="F:copper ion binding"/>
    <property type="evidence" value="ECO:0007669"/>
    <property type="project" value="InterPro"/>
</dbReference>
<dbReference type="Proteomes" id="UP001205105">
    <property type="component" value="Unassembled WGS sequence"/>
</dbReference>
<evidence type="ECO:0000259" key="2">
    <source>
        <dbReference type="Pfam" id="PF07731"/>
    </source>
</evidence>
<organism evidence="3 4">
    <name type="scientific">Chlorella ohadii</name>
    <dbReference type="NCBI Taxonomy" id="2649997"/>
    <lineage>
        <taxon>Eukaryota</taxon>
        <taxon>Viridiplantae</taxon>
        <taxon>Chlorophyta</taxon>
        <taxon>core chlorophytes</taxon>
        <taxon>Trebouxiophyceae</taxon>
        <taxon>Chlorellales</taxon>
        <taxon>Chlorellaceae</taxon>
        <taxon>Chlorella clade</taxon>
        <taxon>Chlorella</taxon>
    </lineage>
</organism>
<dbReference type="InterPro" id="IPR008972">
    <property type="entry name" value="Cupredoxin"/>
</dbReference>
<dbReference type="EMBL" id="JADXDR010000063">
    <property type="protein sequence ID" value="KAI7841496.1"/>
    <property type="molecule type" value="Genomic_DNA"/>
</dbReference>
<dbReference type="AlphaFoldDB" id="A0AAD5DQZ5"/>
<evidence type="ECO:0000256" key="1">
    <source>
        <dbReference type="ARBA" id="ARBA00010609"/>
    </source>
</evidence>
<feature type="domain" description="Plastocyanin-like" evidence="2">
    <location>
        <begin position="468"/>
        <end position="593"/>
    </location>
</feature>
<dbReference type="InterPro" id="IPR045087">
    <property type="entry name" value="Cu-oxidase_fam"/>
</dbReference>